<dbReference type="PANTHER" id="PTHR24291">
    <property type="entry name" value="CYTOCHROME P450 FAMILY 4"/>
    <property type="match status" value="1"/>
</dbReference>
<comment type="similarity">
    <text evidence="1 8">Belongs to the cytochrome P450 family.</text>
</comment>
<comment type="cofactor">
    <cofactor evidence="7">
        <name>heme</name>
        <dbReference type="ChEBI" id="CHEBI:30413"/>
    </cofactor>
</comment>
<protein>
    <submittedName>
        <fullName evidence="9">Cytochrome P450</fullName>
    </submittedName>
</protein>
<sequence>MFHDPDLMPFTPRARPSLRVAAFNQIENWPAETYREAHATMRGVFPLLAPTLLIADPTLIEEALVARAEAFERDRFQTRALTNDVNRASLFFAEGADWRWQRRAAAPAFRHDNLLALVPTFARCGADLAKEWRRANDGAVRDVAPEMSRLTFDIILRAVLGAGATRLDERRFLEALAPSLASVGWRFLYARIGLPEAVPYPGSRRVARSIAWLHDATKELIAHRRQEAGESKDILALLLSAQDPETGRVMSDDELLSNLYTFMVAGHETSATTLAWALWLIAKDQATQERLRAEVSAVVGAREIGAQDIEKLGFARQVLNEAMRLFPPAIGVGRAPREDMTLGPLRLRAGQLLIVASFCVHRHEKLWDEPHGFDPERFSPERAKARHRCAFLPFGAGPRICIGMNFAMIEMIVLLASLVRDFRFHTTPGHRMMLGTNLTLRSRTGLPLAITPL</sequence>
<evidence type="ECO:0000256" key="4">
    <source>
        <dbReference type="ARBA" id="ARBA00023002"/>
    </source>
</evidence>
<dbReference type="PROSITE" id="PS00086">
    <property type="entry name" value="CYTOCHROME_P450"/>
    <property type="match status" value="1"/>
</dbReference>
<dbReference type="InterPro" id="IPR017972">
    <property type="entry name" value="Cyt_P450_CS"/>
</dbReference>
<dbReference type="GO" id="GO:0005506">
    <property type="term" value="F:iron ion binding"/>
    <property type="evidence" value="ECO:0007669"/>
    <property type="project" value="InterPro"/>
</dbReference>
<keyword evidence="6 8" id="KW-0503">Monooxygenase</keyword>
<dbReference type="RefSeq" id="WP_003615188.1">
    <property type="nucleotide sequence ID" value="NZ_ADVE02000001.1"/>
</dbReference>
<dbReference type="SUPFAM" id="SSF48264">
    <property type="entry name" value="Cytochrome P450"/>
    <property type="match status" value="1"/>
</dbReference>
<dbReference type="GO" id="GO:0020037">
    <property type="term" value="F:heme binding"/>
    <property type="evidence" value="ECO:0007669"/>
    <property type="project" value="InterPro"/>
</dbReference>
<dbReference type="GO" id="GO:0016705">
    <property type="term" value="F:oxidoreductase activity, acting on paired donors, with incorporation or reduction of molecular oxygen"/>
    <property type="evidence" value="ECO:0007669"/>
    <property type="project" value="InterPro"/>
</dbReference>
<keyword evidence="4 8" id="KW-0560">Oxidoreductase</keyword>
<evidence type="ECO:0000256" key="8">
    <source>
        <dbReference type="RuleBase" id="RU000461"/>
    </source>
</evidence>
<dbReference type="InterPro" id="IPR002401">
    <property type="entry name" value="Cyt_P450_E_grp-I"/>
</dbReference>
<organism evidence="9 10">
    <name type="scientific">Methylosinus trichosporium (strain ATCC 35070 / NCIMB 11131 / UNIQEM 75 / OB3b)</name>
    <dbReference type="NCBI Taxonomy" id="595536"/>
    <lineage>
        <taxon>Bacteria</taxon>
        <taxon>Pseudomonadati</taxon>
        <taxon>Pseudomonadota</taxon>
        <taxon>Alphaproteobacteria</taxon>
        <taxon>Hyphomicrobiales</taxon>
        <taxon>Methylocystaceae</taxon>
        <taxon>Methylosinus</taxon>
    </lineage>
</organism>
<feature type="binding site" description="axial binding residue" evidence="7">
    <location>
        <position position="401"/>
    </location>
    <ligand>
        <name>heme</name>
        <dbReference type="ChEBI" id="CHEBI:30413"/>
    </ligand>
    <ligandPart>
        <name>Fe</name>
        <dbReference type="ChEBI" id="CHEBI:18248"/>
    </ligandPart>
</feature>
<dbReference type="PRINTS" id="PR00463">
    <property type="entry name" value="EP450I"/>
</dbReference>
<name>A0A2D2D3M9_METT3</name>
<gene>
    <name evidence="9" type="ORF">CQW49_18145</name>
</gene>
<dbReference type="GO" id="GO:0004497">
    <property type="term" value="F:monooxygenase activity"/>
    <property type="evidence" value="ECO:0007669"/>
    <property type="project" value="UniProtKB-KW"/>
</dbReference>
<proteinExistence type="inferred from homology"/>
<dbReference type="Proteomes" id="UP000230709">
    <property type="component" value="Chromosome"/>
</dbReference>
<evidence type="ECO:0000256" key="2">
    <source>
        <dbReference type="ARBA" id="ARBA00022617"/>
    </source>
</evidence>
<dbReference type="Gene3D" id="1.10.630.10">
    <property type="entry name" value="Cytochrome P450"/>
    <property type="match status" value="1"/>
</dbReference>
<keyword evidence="2 7" id="KW-0349">Heme</keyword>
<evidence type="ECO:0000256" key="7">
    <source>
        <dbReference type="PIRSR" id="PIRSR602401-1"/>
    </source>
</evidence>
<evidence type="ECO:0000313" key="9">
    <source>
        <dbReference type="EMBL" id="ATQ69587.1"/>
    </source>
</evidence>
<dbReference type="PANTHER" id="PTHR24291:SF50">
    <property type="entry name" value="BIFUNCTIONAL ALBAFLAVENONE MONOOXYGENASE_TERPENE SYNTHASE"/>
    <property type="match status" value="1"/>
</dbReference>
<keyword evidence="5 7" id="KW-0408">Iron</keyword>
<dbReference type="STRING" id="595536.GCA_000178815_01552"/>
<evidence type="ECO:0000256" key="1">
    <source>
        <dbReference type="ARBA" id="ARBA00010617"/>
    </source>
</evidence>
<evidence type="ECO:0000256" key="5">
    <source>
        <dbReference type="ARBA" id="ARBA00023004"/>
    </source>
</evidence>
<dbReference type="EMBL" id="CP023737">
    <property type="protein sequence ID" value="ATQ69587.1"/>
    <property type="molecule type" value="Genomic_DNA"/>
</dbReference>
<accession>A0A2D2D3M9</accession>
<dbReference type="InterPro" id="IPR001128">
    <property type="entry name" value="Cyt_P450"/>
</dbReference>
<keyword evidence="3 7" id="KW-0479">Metal-binding</keyword>
<dbReference type="PRINTS" id="PR00385">
    <property type="entry name" value="P450"/>
</dbReference>
<reference evidence="10" key="1">
    <citation type="submission" date="2017-10" db="EMBL/GenBank/DDBJ databases">
        <title>Completed PacBio SMRT sequence of Methylosinus trichosporium OB3b reveals presence of a third large plasmid.</title>
        <authorList>
            <person name="Charles T.C."/>
            <person name="Lynch M.D.J."/>
            <person name="Heil J.R."/>
            <person name="Cheng J."/>
        </authorList>
    </citation>
    <scope>NUCLEOTIDE SEQUENCE [LARGE SCALE GENOMIC DNA]</scope>
    <source>
        <strain evidence="10">OB3b</strain>
    </source>
</reference>
<evidence type="ECO:0000256" key="6">
    <source>
        <dbReference type="ARBA" id="ARBA00023033"/>
    </source>
</evidence>
<dbReference type="Pfam" id="PF00067">
    <property type="entry name" value="p450"/>
    <property type="match status" value="1"/>
</dbReference>
<keyword evidence="10" id="KW-1185">Reference proteome</keyword>
<dbReference type="InterPro" id="IPR036396">
    <property type="entry name" value="Cyt_P450_sf"/>
</dbReference>
<evidence type="ECO:0000313" key="10">
    <source>
        <dbReference type="Proteomes" id="UP000230709"/>
    </source>
</evidence>
<dbReference type="KEGG" id="mtw:CQW49_18145"/>
<dbReference type="InterPro" id="IPR050196">
    <property type="entry name" value="Cytochrome_P450_Monoox"/>
</dbReference>
<dbReference type="AlphaFoldDB" id="A0A2D2D3M9"/>
<evidence type="ECO:0000256" key="3">
    <source>
        <dbReference type="ARBA" id="ARBA00022723"/>
    </source>
</evidence>